<dbReference type="EMBL" id="VLJV01000001">
    <property type="protein sequence ID" value="TWH19806.1"/>
    <property type="molecule type" value="Genomic_DNA"/>
</dbReference>
<protein>
    <recommendedName>
        <fullName evidence="4">ABC transporter</fullName>
    </recommendedName>
</protein>
<dbReference type="Proteomes" id="UP000317303">
    <property type="component" value="Unassembled WGS sequence"/>
</dbReference>
<evidence type="ECO:0000313" key="2">
    <source>
        <dbReference type="EMBL" id="TWH19806.1"/>
    </source>
</evidence>
<reference evidence="2 3" key="1">
    <citation type="submission" date="2019-07" db="EMBL/GenBank/DDBJ databases">
        <title>R&amp;d 2014.</title>
        <authorList>
            <person name="Klenk H.-P."/>
        </authorList>
    </citation>
    <scope>NUCLEOTIDE SEQUENCE [LARGE SCALE GENOMIC DNA]</scope>
    <source>
        <strain evidence="2 3">DSM 43194</strain>
    </source>
</reference>
<evidence type="ECO:0008006" key="4">
    <source>
        <dbReference type="Google" id="ProtNLM"/>
    </source>
</evidence>
<evidence type="ECO:0000313" key="3">
    <source>
        <dbReference type="Proteomes" id="UP000317303"/>
    </source>
</evidence>
<dbReference type="AlphaFoldDB" id="A0A660C942"/>
<comment type="caution">
    <text evidence="2">The sequence shown here is derived from an EMBL/GenBank/DDBJ whole genome shotgun (WGS) entry which is preliminary data.</text>
</comment>
<dbReference type="SUPFAM" id="SSF101898">
    <property type="entry name" value="NHL repeat"/>
    <property type="match status" value="1"/>
</dbReference>
<gene>
    <name evidence="2" type="ORF">JD82_01639</name>
</gene>
<keyword evidence="3" id="KW-1185">Reference proteome</keyword>
<feature type="region of interest" description="Disordered" evidence="1">
    <location>
        <begin position="18"/>
        <end position="46"/>
    </location>
</feature>
<accession>A0A660C942</accession>
<organism evidence="2 3">
    <name type="scientific">Prauserella rugosa</name>
    <dbReference type="NCBI Taxonomy" id="43354"/>
    <lineage>
        <taxon>Bacteria</taxon>
        <taxon>Bacillati</taxon>
        <taxon>Actinomycetota</taxon>
        <taxon>Actinomycetes</taxon>
        <taxon>Pseudonocardiales</taxon>
        <taxon>Pseudonocardiaceae</taxon>
        <taxon>Prauserella</taxon>
    </lineage>
</organism>
<dbReference type="RefSeq" id="WP_246134728.1">
    <property type="nucleotide sequence ID" value="NZ_JOIJ01000020.1"/>
</dbReference>
<proteinExistence type="predicted"/>
<name>A0A660C942_9PSEU</name>
<sequence>MPAIVLCGLLAAACGGGGSGDPGDQAESGESAKPHGYVEGAEEASEPQSRLVLADADGGKVGVLDLLSEDVTELDGGAAASGAITDGRFAYLPSGDRTRVIDSGVWTVDHGDHKHYYRAKIAETGAIDGTVTGAWSDTKTTALARDDGTTVLLDREKLEDGEVAETGTVDGIAVPYEQHVVVAGSGGIVVRDRDGKDVADLDATCTDPRDAAVTTRGVVVGCADGAVLVDEDDDTFSGEQIAYPGSGPSESLGTFGQRPGSSVLAAAAGEDEVWVLDAGEGSWHRIETQAPVAAVAAVGEDVPVLVLTDDGVLHAYDPESGDQQASQELVDGDVRDGATIAVDTNRAYVNDVAAQQVHEVDYNDELRVARTLDVDVAPAHLTETGR</sequence>
<evidence type="ECO:0000256" key="1">
    <source>
        <dbReference type="SAM" id="MobiDB-lite"/>
    </source>
</evidence>